<evidence type="ECO:0000313" key="6">
    <source>
        <dbReference type="Proteomes" id="UP000245489"/>
    </source>
</evidence>
<dbReference type="SUPFAM" id="SSF46689">
    <property type="entry name" value="Homeodomain-like"/>
    <property type="match status" value="1"/>
</dbReference>
<proteinExistence type="predicted"/>
<protein>
    <submittedName>
        <fullName evidence="5">Helix-turn-helix protein</fullName>
    </submittedName>
</protein>
<dbReference type="AlphaFoldDB" id="A0A316DIW3"/>
<dbReference type="InterPro" id="IPR009057">
    <property type="entry name" value="Homeodomain-like_sf"/>
</dbReference>
<dbReference type="PANTHER" id="PTHR43280">
    <property type="entry name" value="ARAC-FAMILY TRANSCRIPTIONAL REGULATOR"/>
    <property type="match status" value="1"/>
</dbReference>
<keyword evidence="6" id="KW-1185">Reference proteome</keyword>
<gene>
    <name evidence="5" type="ORF">LV89_04465</name>
</gene>
<keyword evidence="1" id="KW-0805">Transcription regulation</keyword>
<keyword evidence="3" id="KW-0804">Transcription</keyword>
<dbReference type="PANTHER" id="PTHR43280:SF28">
    <property type="entry name" value="HTH-TYPE TRANSCRIPTIONAL ACTIVATOR RHAS"/>
    <property type="match status" value="1"/>
</dbReference>
<evidence type="ECO:0000256" key="1">
    <source>
        <dbReference type="ARBA" id="ARBA00023015"/>
    </source>
</evidence>
<feature type="domain" description="HTH araC/xylS-type" evidence="4">
    <location>
        <begin position="96"/>
        <end position="175"/>
    </location>
</feature>
<dbReference type="PROSITE" id="PS01124">
    <property type="entry name" value="HTH_ARAC_FAMILY_2"/>
    <property type="match status" value="1"/>
</dbReference>
<name>A0A316DIW3_9BACT</name>
<sequence>MILYIKNMVCNRCIRDVKDIFHALNIPINQISLGEIEVEQGRLPAQLQSLKESLSNNGFELIEDKKVQIIEIIKTLVIQQIQQENKERNLNFSTLIVEKLNKDYSYLSSLFSSVEGITIEKYILLQKVEKIKELLVYNELSLSEIAFRLDYSSVQHLSTQFKKTTGLNPSYFKKLKDHLRKPLDQV</sequence>
<keyword evidence="2" id="KW-0238">DNA-binding</keyword>
<dbReference type="EMBL" id="QGGO01000037">
    <property type="protein sequence ID" value="PWK17179.1"/>
    <property type="molecule type" value="Genomic_DNA"/>
</dbReference>
<dbReference type="Gene3D" id="1.10.10.60">
    <property type="entry name" value="Homeodomain-like"/>
    <property type="match status" value="1"/>
</dbReference>
<dbReference type="InterPro" id="IPR018060">
    <property type="entry name" value="HTH_AraC"/>
</dbReference>
<dbReference type="SMART" id="SM00342">
    <property type="entry name" value="HTH_ARAC"/>
    <property type="match status" value="1"/>
</dbReference>
<dbReference type="Proteomes" id="UP000245489">
    <property type="component" value="Unassembled WGS sequence"/>
</dbReference>
<comment type="caution">
    <text evidence="5">The sequence shown here is derived from an EMBL/GenBank/DDBJ whole genome shotgun (WGS) entry which is preliminary data.</text>
</comment>
<dbReference type="GO" id="GO:0043565">
    <property type="term" value="F:sequence-specific DNA binding"/>
    <property type="evidence" value="ECO:0007669"/>
    <property type="project" value="InterPro"/>
</dbReference>
<organism evidence="5 6">
    <name type="scientific">Arcicella aurantiaca</name>
    <dbReference type="NCBI Taxonomy" id="591202"/>
    <lineage>
        <taxon>Bacteria</taxon>
        <taxon>Pseudomonadati</taxon>
        <taxon>Bacteroidota</taxon>
        <taxon>Cytophagia</taxon>
        <taxon>Cytophagales</taxon>
        <taxon>Flectobacillaceae</taxon>
        <taxon>Arcicella</taxon>
    </lineage>
</organism>
<accession>A0A316DIW3</accession>
<dbReference type="Pfam" id="PF12833">
    <property type="entry name" value="HTH_18"/>
    <property type="match status" value="1"/>
</dbReference>
<reference evidence="5 6" key="1">
    <citation type="submission" date="2018-05" db="EMBL/GenBank/DDBJ databases">
        <title>Genomic Encyclopedia of Archaeal and Bacterial Type Strains, Phase II (KMG-II): from individual species to whole genera.</title>
        <authorList>
            <person name="Goeker M."/>
        </authorList>
    </citation>
    <scope>NUCLEOTIDE SEQUENCE [LARGE SCALE GENOMIC DNA]</scope>
    <source>
        <strain evidence="5 6">DSM 22214</strain>
    </source>
</reference>
<evidence type="ECO:0000256" key="2">
    <source>
        <dbReference type="ARBA" id="ARBA00023125"/>
    </source>
</evidence>
<dbReference type="OrthoDB" id="952277at2"/>
<dbReference type="GO" id="GO:0003700">
    <property type="term" value="F:DNA-binding transcription factor activity"/>
    <property type="evidence" value="ECO:0007669"/>
    <property type="project" value="InterPro"/>
</dbReference>
<evidence type="ECO:0000256" key="3">
    <source>
        <dbReference type="ARBA" id="ARBA00023163"/>
    </source>
</evidence>
<dbReference type="RefSeq" id="WP_109745118.1">
    <property type="nucleotide sequence ID" value="NZ_QGGO01000037.1"/>
</dbReference>
<evidence type="ECO:0000313" key="5">
    <source>
        <dbReference type="EMBL" id="PWK17179.1"/>
    </source>
</evidence>
<evidence type="ECO:0000259" key="4">
    <source>
        <dbReference type="PROSITE" id="PS01124"/>
    </source>
</evidence>